<dbReference type="PANTHER" id="PTHR12302">
    <property type="entry name" value="EBNA2 BINDING PROTEIN P100"/>
    <property type="match status" value="1"/>
</dbReference>
<dbReference type="AlphaFoldDB" id="A0ABD0XS84"/>
<keyword evidence="3" id="KW-0378">Hydrolase</keyword>
<dbReference type="Proteomes" id="UP001558652">
    <property type="component" value="Unassembled WGS sequence"/>
</dbReference>
<keyword evidence="2" id="KW-0255">Endonuclease</keyword>
<dbReference type="PROSITE" id="PS01123">
    <property type="entry name" value="TNASE_1"/>
    <property type="match status" value="1"/>
</dbReference>
<proteinExistence type="predicted"/>
<dbReference type="SMART" id="SM00318">
    <property type="entry name" value="SNc"/>
    <property type="match status" value="1"/>
</dbReference>
<evidence type="ECO:0000313" key="5">
    <source>
        <dbReference type="EMBL" id="KAL1110047.1"/>
    </source>
</evidence>
<keyword evidence="1" id="KW-0540">Nuclease</keyword>
<dbReference type="PANTHER" id="PTHR12302:SF3">
    <property type="entry name" value="SERINE_THREONINE-PROTEIN KINASE 31"/>
    <property type="match status" value="1"/>
</dbReference>
<dbReference type="InterPro" id="IPR035437">
    <property type="entry name" value="SNase_OB-fold_sf"/>
</dbReference>
<dbReference type="PROSITE" id="PS50830">
    <property type="entry name" value="TNASE_3"/>
    <property type="match status" value="1"/>
</dbReference>
<evidence type="ECO:0000313" key="6">
    <source>
        <dbReference type="Proteomes" id="UP001558652"/>
    </source>
</evidence>
<dbReference type="EMBL" id="JBFDAA010000027">
    <property type="protein sequence ID" value="KAL1110047.1"/>
    <property type="molecule type" value="Genomic_DNA"/>
</dbReference>
<feature type="domain" description="TNase-like" evidence="4">
    <location>
        <begin position="10"/>
        <end position="134"/>
    </location>
</feature>
<evidence type="ECO:0000256" key="3">
    <source>
        <dbReference type="ARBA" id="ARBA00022801"/>
    </source>
</evidence>
<reference evidence="5 6" key="1">
    <citation type="submission" date="2024-07" db="EMBL/GenBank/DDBJ databases">
        <title>Chromosome-level genome assembly of the water stick insect Ranatra chinensis (Heteroptera: Nepidae).</title>
        <authorList>
            <person name="Liu X."/>
        </authorList>
    </citation>
    <scope>NUCLEOTIDE SEQUENCE [LARGE SCALE GENOMIC DNA]</scope>
    <source>
        <strain evidence="5">Cailab_2021Rc</strain>
        <tissue evidence="5">Muscle</tissue>
    </source>
</reference>
<protein>
    <recommendedName>
        <fullName evidence="4">TNase-like domain-containing protein</fullName>
    </recommendedName>
</protein>
<accession>A0ABD0XS84</accession>
<dbReference type="Pfam" id="PF00565">
    <property type="entry name" value="SNase"/>
    <property type="match status" value="1"/>
</dbReference>
<evidence type="ECO:0000259" key="4">
    <source>
        <dbReference type="PROSITE" id="PS50830"/>
    </source>
</evidence>
<evidence type="ECO:0000256" key="1">
    <source>
        <dbReference type="ARBA" id="ARBA00022722"/>
    </source>
</evidence>
<name>A0ABD0XS84_9HEMI</name>
<dbReference type="InterPro" id="IPR002071">
    <property type="entry name" value="Thermonucl_AS"/>
</dbReference>
<dbReference type="Gene3D" id="2.40.50.90">
    <property type="match status" value="1"/>
</dbReference>
<dbReference type="InterPro" id="IPR016071">
    <property type="entry name" value="Staphylococal_nuclease_OB-fold"/>
</dbReference>
<comment type="caution">
    <text evidence="5">The sequence shown here is derived from an EMBL/GenBank/DDBJ whole genome shotgun (WGS) entry which is preliminary data.</text>
</comment>
<dbReference type="SUPFAM" id="SSF50199">
    <property type="entry name" value="Staphylococcal nuclease"/>
    <property type="match status" value="1"/>
</dbReference>
<gene>
    <name evidence="5" type="ORF">AAG570_014071</name>
</gene>
<dbReference type="GO" id="GO:0004519">
    <property type="term" value="F:endonuclease activity"/>
    <property type="evidence" value="ECO:0007669"/>
    <property type="project" value="UniProtKB-KW"/>
</dbReference>
<organism evidence="5 6">
    <name type="scientific">Ranatra chinensis</name>
    <dbReference type="NCBI Taxonomy" id="642074"/>
    <lineage>
        <taxon>Eukaryota</taxon>
        <taxon>Metazoa</taxon>
        <taxon>Ecdysozoa</taxon>
        <taxon>Arthropoda</taxon>
        <taxon>Hexapoda</taxon>
        <taxon>Insecta</taxon>
        <taxon>Pterygota</taxon>
        <taxon>Neoptera</taxon>
        <taxon>Paraneoptera</taxon>
        <taxon>Hemiptera</taxon>
        <taxon>Heteroptera</taxon>
        <taxon>Panheteroptera</taxon>
        <taxon>Nepomorpha</taxon>
        <taxon>Nepidae</taxon>
        <taxon>Ranatrinae</taxon>
        <taxon>Ranatra</taxon>
    </lineage>
</organism>
<sequence>MVVPGLLSADNITGIVTWVVDGDTVHVASDGTKYKIRLYGIDAPETNQPYGKWSGKKLASYVLNKEVTVEVVDIDRYKRHVGIIYKGDKDINLMMVNAGYAWYYAKYCKRKDICPAYLEAEETAKTARRGLWRSLPYHPEEWRKK</sequence>
<dbReference type="GO" id="GO:0016787">
    <property type="term" value="F:hydrolase activity"/>
    <property type="evidence" value="ECO:0007669"/>
    <property type="project" value="UniProtKB-KW"/>
</dbReference>
<keyword evidence="6" id="KW-1185">Reference proteome</keyword>
<evidence type="ECO:0000256" key="2">
    <source>
        <dbReference type="ARBA" id="ARBA00022759"/>
    </source>
</evidence>